<proteinExistence type="predicted"/>
<accession>A0A095X7M2</accession>
<evidence type="ECO:0000313" key="4">
    <source>
        <dbReference type="Proteomes" id="UP000029579"/>
    </source>
</evidence>
<dbReference type="RefSeq" id="WP_037325964.1">
    <property type="nucleotide sequence ID" value="NZ_JRMW01000009.1"/>
</dbReference>
<reference evidence="3 4" key="1">
    <citation type="submission" date="2014-07" db="EMBL/GenBank/DDBJ databases">
        <authorList>
            <person name="McCorrison J."/>
            <person name="Sanka R."/>
            <person name="Torralba M."/>
            <person name="Gillis M."/>
            <person name="Haft D.H."/>
            <person name="Methe B."/>
            <person name="Sutton G."/>
            <person name="Nelson K.E."/>
        </authorList>
    </citation>
    <scope>NUCLEOTIDE SEQUENCE [LARGE SCALE GENOMIC DNA]</scope>
    <source>
        <strain evidence="3 4">S7-1-13</strain>
    </source>
</reference>
<evidence type="ECO:0000313" key="3">
    <source>
        <dbReference type="EMBL" id="KGF05793.1"/>
    </source>
</evidence>
<dbReference type="InterPro" id="IPR053959">
    <property type="entry name" value="YvlB/LiaX_N"/>
</dbReference>
<protein>
    <submittedName>
        <fullName evidence="3">Uncharacterized protein</fullName>
    </submittedName>
</protein>
<dbReference type="InterPro" id="IPR025164">
    <property type="entry name" value="Toastrack_DUF4097"/>
</dbReference>
<name>A0A095X7M2_9FIRM</name>
<gene>
    <name evidence="3" type="ORF">HMPREF1630_00385</name>
</gene>
<dbReference type="Pfam" id="PF22746">
    <property type="entry name" value="SHOCT-like_DUF2089-C"/>
    <property type="match status" value="1"/>
</dbReference>
<organism evidence="3 4">
    <name type="scientific">Anaerococcus lactolyticus S7-1-13</name>
    <dbReference type="NCBI Taxonomy" id="1284686"/>
    <lineage>
        <taxon>Bacteria</taxon>
        <taxon>Bacillati</taxon>
        <taxon>Bacillota</taxon>
        <taxon>Tissierellia</taxon>
        <taxon>Tissierellales</taxon>
        <taxon>Peptoniphilaceae</taxon>
        <taxon>Anaerococcus</taxon>
    </lineage>
</organism>
<dbReference type="eggNOG" id="COG3595">
    <property type="taxonomic scope" value="Bacteria"/>
</dbReference>
<evidence type="ECO:0000259" key="1">
    <source>
        <dbReference type="Pfam" id="PF13349"/>
    </source>
</evidence>
<dbReference type="AlphaFoldDB" id="A0A095X7M2"/>
<comment type="caution">
    <text evidence="3">The sequence shown here is derived from an EMBL/GenBank/DDBJ whole genome shotgun (WGS) entry which is preliminary data.</text>
</comment>
<sequence length="350" mass="38216">MTEEKQLILNMLKEGKITVEEASDLLAAIGDKKSKETDFAGKITSTVDSIIKKATEAISAIDLDQAFDINNFNLKGEINTHKDIRVDDEIDEINIDLINGEILLEKSTDKGIVISADIFAKKGNLEDYIDVEIRDNVLDIEENETYKNLGANVKLRVQVGKDFYEKLNVNTVNARVEIADTDFGSLNIDSVNGKIMVINSKSAIDVNNVNGKIDIKNIEGSLNIDNVSGAIYLAGIKGDKVEVDNISGNIRVDGLASDKITAGSRSGSIRIYNIKDTKDIDLETVSGIIVVDTTDYQGEIKAFVDSATVNVTEKFQNKIKTDEGYDLSTSTDEAKLTIKAKTGNGKVSLR</sequence>
<dbReference type="Pfam" id="PF13349">
    <property type="entry name" value="DUF4097"/>
    <property type="match status" value="1"/>
</dbReference>
<evidence type="ECO:0000259" key="2">
    <source>
        <dbReference type="Pfam" id="PF22746"/>
    </source>
</evidence>
<feature type="domain" description="DUF4097" evidence="1">
    <location>
        <begin position="90"/>
        <end position="349"/>
    </location>
</feature>
<dbReference type="EMBL" id="JRMW01000009">
    <property type="protein sequence ID" value="KGF05793.1"/>
    <property type="molecule type" value="Genomic_DNA"/>
</dbReference>
<feature type="domain" description="YvlB/LiaX N-terminal" evidence="2">
    <location>
        <begin position="3"/>
        <end position="33"/>
    </location>
</feature>
<dbReference type="Proteomes" id="UP000029579">
    <property type="component" value="Unassembled WGS sequence"/>
</dbReference>
<dbReference type="OrthoDB" id="2240743at2"/>